<feature type="transmembrane region" description="Helical" evidence="7">
    <location>
        <begin position="166"/>
        <end position="185"/>
    </location>
</feature>
<dbReference type="InterPro" id="IPR011701">
    <property type="entry name" value="MFS"/>
</dbReference>
<dbReference type="Pfam" id="PF07690">
    <property type="entry name" value="MFS_1"/>
    <property type="match status" value="1"/>
</dbReference>
<keyword evidence="3" id="KW-1003">Cell membrane</keyword>
<comment type="caution">
    <text evidence="9">The sequence shown here is derived from an EMBL/GenBank/DDBJ whole genome shotgun (WGS) entry which is preliminary data.</text>
</comment>
<keyword evidence="5 7" id="KW-1133">Transmembrane helix</keyword>
<feature type="transmembrane region" description="Helical" evidence="7">
    <location>
        <begin position="221"/>
        <end position="242"/>
    </location>
</feature>
<name>A0ABM9UNG0_SARVE</name>
<sequence>MKKKLSNSQLKFIIILGLALGIRNLGMSLVAPFISNYTLELKYGTLALSGIALGGFSLTQSFFQVPFGRFCDRFGNKRIVLFGLALLICGLGLSTFSQNAYIYILSRFLQGTGAITAGVFAWIAKEIEDEKRADAMGLCSLIISFFIVAALGGGPLLILIWNVQELYAIATILVIVVFFLILFFLKDDRNKNEIKLSKEEQAIKSKETSKYTISLLKNWKFVGFCFVGFIALFVYMSTFIIIPEYATHLVGEVNLWMVYTPAMLIGIASMKISVVFVKRSYSKQVAIIASLFFVFSGIILIFASNSLVFLIIGSALAFAAYFILTNLIPTATNHIVKPEYRGSLNGIVNAFTYIGGFFGSAITGFLWGIDTKYAIVVIISLAILVTIIAFIAFPKLIMKNRNSADSENEIEIAVYKE</sequence>
<reference evidence="9 10" key="1">
    <citation type="submission" date="2015-09" db="EMBL/GenBank/DDBJ databases">
        <authorList>
            <consortium name="Pathogen Informatics"/>
        </authorList>
    </citation>
    <scope>NUCLEOTIDE SEQUENCE [LARGE SCALE GENOMIC DNA]</scope>
    <source>
        <strain evidence="9 10">2789STDY5834858</strain>
    </source>
</reference>
<evidence type="ECO:0000256" key="7">
    <source>
        <dbReference type="SAM" id="Phobius"/>
    </source>
</evidence>
<feature type="transmembrane region" description="Helical" evidence="7">
    <location>
        <begin position="46"/>
        <end position="67"/>
    </location>
</feature>
<dbReference type="PANTHER" id="PTHR23517">
    <property type="entry name" value="RESISTANCE PROTEIN MDTM, PUTATIVE-RELATED-RELATED"/>
    <property type="match status" value="1"/>
</dbReference>
<evidence type="ECO:0000313" key="9">
    <source>
        <dbReference type="EMBL" id="CUN56954.1"/>
    </source>
</evidence>
<accession>A0ABM9UNG0</accession>
<evidence type="ECO:0000313" key="10">
    <source>
        <dbReference type="Proteomes" id="UP000095488"/>
    </source>
</evidence>
<organism evidence="9 10">
    <name type="scientific">Sarcina ventriculi</name>
    <name type="common">Clostridium ventriculi</name>
    <dbReference type="NCBI Taxonomy" id="1267"/>
    <lineage>
        <taxon>Bacteria</taxon>
        <taxon>Bacillati</taxon>
        <taxon>Bacillota</taxon>
        <taxon>Clostridia</taxon>
        <taxon>Eubacteriales</taxon>
        <taxon>Clostridiaceae</taxon>
        <taxon>Sarcina</taxon>
    </lineage>
</organism>
<dbReference type="Gene3D" id="1.20.1250.20">
    <property type="entry name" value="MFS general substrate transporter like domains"/>
    <property type="match status" value="1"/>
</dbReference>
<feature type="transmembrane region" description="Helical" evidence="7">
    <location>
        <begin position="348"/>
        <end position="367"/>
    </location>
</feature>
<dbReference type="RefSeq" id="WP_055257400.1">
    <property type="nucleotide sequence ID" value="NZ_CABIXL010000002.1"/>
</dbReference>
<feature type="transmembrane region" description="Helical" evidence="7">
    <location>
        <begin position="284"/>
        <end position="303"/>
    </location>
</feature>
<feature type="transmembrane region" description="Helical" evidence="7">
    <location>
        <begin position="79"/>
        <end position="96"/>
    </location>
</feature>
<keyword evidence="2" id="KW-0813">Transport</keyword>
<feature type="transmembrane region" description="Helical" evidence="7">
    <location>
        <begin position="135"/>
        <end position="160"/>
    </location>
</feature>
<comment type="subcellular location">
    <subcellularLocation>
        <location evidence="1">Cell membrane</location>
        <topology evidence="1">Multi-pass membrane protein</topology>
    </subcellularLocation>
</comment>
<proteinExistence type="predicted"/>
<dbReference type="EMBL" id="CYZR01000002">
    <property type="protein sequence ID" value="CUN56954.1"/>
    <property type="molecule type" value="Genomic_DNA"/>
</dbReference>
<feature type="transmembrane region" description="Helical" evidence="7">
    <location>
        <begin position="254"/>
        <end position="277"/>
    </location>
</feature>
<protein>
    <submittedName>
        <fullName evidence="9">Inner membrane transport protein yajR</fullName>
    </submittedName>
</protein>
<keyword evidence="6 7" id="KW-0472">Membrane</keyword>
<dbReference type="CDD" id="cd17472">
    <property type="entry name" value="MFS_YajR_like"/>
    <property type="match status" value="1"/>
</dbReference>
<dbReference type="PANTHER" id="PTHR23517:SF2">
    <property type="entry name" value="MULTIDRUG RESISTANCE PROTEIN MDTH"/>
    <property type="match status" value="1"/>
</dbReference>
<dbReference type="InterPro" id="IPR020846">
    <property type="entry name" value="MFS_dom"/>
</dbReference>
<evidence type="ECO:0000259" key="8">
    <source>
        <dbReference type="PROSITE" id="PS50850"/>
    </source>
</evidence>
<dbReference type="InterPro" id="IPR036259">
    <property type="entry name" value="MFS_trans_sf"/>
</dbReference>
<evidence type="ECO:0000256" key="2">
    <source>
        <dbReference type="ARBA" id="ARBA00022448"/>
    </source>
</evidence>
<feature type="transmembrane region" description="Helical" evidence="7">
    <location>
        <begin position="309"/>
        <end position="328"/>
    </location>
</feature>
<dbReference type="Proteomes" id="UP000095488">
    <property type="component" value="Unassembled WGS sequence"/>
</dbReference>
<gene>
    <name evidence="9" type="primary">yajR</name>
    <name evidence="9" type="ORF">ERS852473_00505</name>
</gene>
<keyword evidence="10" id="KW-1185">Reference proteome</keyword>
<feature type="transmembrane region" description="Helical" evidence="7">
    <location>
        <begin position="12"/>
        <end position="34"/>
    </location>
</feature>
<evidence type="ECO:0000256" key="3">
    <source>
        <dbReference type="ARBA" id="ARBA00022475"/>
    </source>
</evidence>
<dbReference type="SUPFAM" id="SSF103473">
    <property type="entry name" value="MFS general substrate transporter"/>
    <property type="match status" value="1"/>
</dbReference>
<evidence type="ECO:0000256" key="5">
    <source>
        <dbReference type="ARBA" id="ARBA00022989"/>
    </source>
</evidence>
<evidence type="ECO:0000256" key="6">
    <source>
        <dbReference type="ARBA" id="ARBA00023136"/>
    </source>
</evidence>
<dbReference type="PROSITE" id="PS50850">
    <property type="entry name" value="MFS"/>
    <property type="match status" value="1"/>
</dbReference>
<keyword evidence="4 7" id="KW-0812">Transmembrane</keyword>
<evidence type="ECO:0000256" key="1">
    <source>
        <dbReference type="ARBA" id="ARBA00004651"/>
    </source>
</evidence>
<feature type="domain" description="Major facilitator superfamily (MFS) profile" evidence="8">
    <location>
        <begin position="12"/>
        <end position="397"/>
    </location>
</feature>
<feature type="transmembrane region" description="Helical" evidence="7">
    <location>
        <begin position="102"/>
        <end position="123"/>
    </location>
</feature>
<feature type="transmembrane region" description="Helical" evidence="7">
    <location>
        <begin position="373"/>
        <end position="393"/>
    </location>
</feature>
<evidence type="ECO:0000256" key="4">
    <source>
        <dbReference type="ARBA" id="ARBA00022692"/>
    </source>
</evidence>
<dbReference type="InterPro" id="IPR050171">
    <property type="entry name" value="MFS_Transporters"/>
</dbReference>